<protein>
    <recommendedName>
        <fullName evidence="3">EF-hand domain-containing protein</fullName>
    </recommendedName>
</protein>
<dbReference type="AlphaFoldDB" id="A0A401SVD5"/>
<evidence type="ECO:0000256" key="2">
    <source>
        <dbReference type="SAM" id="MobiDB-lite"/>
    </source>
</evidence>
<reference evidence="4 5" key="1">
    <citation type="journal article" date="2018" name="Nat. Ecol. Evol.">
        <title>Shark genomes provide insights into elasmobranch evolution and the origin of vertebrates.</title>
        <authorList>
            <person name="Hara Y"/>
            <person name="Yamaguchi K"/>
            <person name="Onimaru K"/>
            <person name="Kadota M"/>
            <person name="Koyanagi M"/>
            <person name="Keeley SD"/>
            <person name="Tatsumi K"/>
            <person name="Tanaka K"/>
            <person name="Motone F"/>
            <person name="Kageyama Y"/>
            <person name="Nozu R"/>
            <person name="Adachi N"/>
            <person name="Nishimura O"/>
            <person name="Nakagawa R"/>
            <person name="Tanegashima C"/>
            <person name="Kiyatake I"/>
            <person name="Matsumoto R"/>
            <person name="Murakumo K"/>
            <person name="Nishida K"/>
            <person name="Terakita A"/>
            <person name="Kuratani S"/>
            <person name="Sato K"/>
            <person name="Hyodo S Kuraku.S."/>
        </authorList>
    </citation>
    <scope>NUCLEOTIDE SEQUENCE [LARGE SCALE GENOMIC DNA]</scope>
</reference>
<dbReference type="Proteomes" id="UP000287033">
    <property type="component" value="Unassembled WGS sequence"/>
</dbReference>
<feature type="coiled-coil region" evidence="1">
    <location>
        <begin position="468"/>
        <end position="495"/>
    </location>
</feature>
<feature type="domain" description="EF-hand" evidence="3">
    <location>
        <begin position="41"/>
        <end position="76"/>
    </location>
</feature>
<feature type="region of interest" description="Disordered" evidence="2">
    <location>
        <begin position="204"/>
        <end position="226"/>
    </location>
</feature>
<dbReference type="EMBL" id="BEZZ01000589">
    <property type="protein sequence ID" value="GCC34338.1"/>
    <property type="molecule type" value="Genomic_DNA"/>
</dbReference>
<dbReference type="PROSITE" id="PS50222">
    <property type="entry name" value="EF_HAND_2"/>
    <property type="match status" value="1"/>
</dbReference>
<evidence type="ECO:0000313" key="4">
    <source>
        <dbReference type="EMBL" id="GCC34338.1"/>
    </source>
</evidence>
<evidence type="ECO:0000259" key="3">
    <source>
        <dbReference type="PROSITE" id="PS50222"/>
    </source>
</evidence>
<organism evidence="4 5">
    <name type="scientific">Chiloscyllium punctatum</name>
    <name type="common">Brownbanded bambooshark</name>
    <name type="synonym">Hemiscyllium punctatum</name>
    <dbReference type="NCBI Taxonomy" id="137246"/>
    <lineage>
        <taxon>Eukaryota</taxon>
        <taxon>Metazoa</taxon>
        <taxon>Chordata</taxon>
        <taxon>Craniata</taxon>
        <taxon>Vertebrata</taxon>
        <taxon>Chondrichthyes</taxon>
        <taxon>Elasmobranchii</taxon>
        <taxon>Galeomorphii</taxon>
        <taxon>Galeoidea</taxon>
        <taxon>Orectolobiformes</taxon>
        <taxon>Hemiscylliidae</taxon>
        <taxon>Chiloscyllium</taxon>
    </lineage>
</organism>
<feature type="compositionally biased region" description="Polar residues" evidence="2">
    <location>
        <begin position="360"/>
        <end position="389"/>
    </location>
</feature>
<proteinExistence type="predicted"/>
<feature type="coiled-coil region" evidence="1">
    <location>
        <begin position="243"/>
        <end position="333"/>
    </location>
</feature>
<dbReference type="OrthoDB" id="10054715at2759"/>
<dbReference type="InterPro" id="IPR002048">
    <property type="entry name" value="EF_hand_dom"/>
</dbReference>
<evidence type="ECO:0000313" key="5">
    <source>
        <dbReference type="Proteomes" id="UP000287033"/>
    </source>
</evidence>
<keyword evidence="5" id="KW-1185">Reference proteome</keyword>
<feature type="region of interest" description="Disordered" evidence="2">
    <location>
        <begin position="360"/>
        <end position="391"/>
    </location>
</feature>
<gene>
    <name evidence="4" type="ORF">chiPu_0012811</name>
</gene>
<dbReference type="Pfam" id="PF15799">
    <property type="entry name" value="CCD48"/>
    <property type="match status" value="3"/>
</dbReference>
<accession>A0A401SVD5</accession>
<dbReference type="OMA" id="CTECFQK"/>
<evidence type="ECO:0000256" key="1">
    <source>
        <dbReference type="SAM" id="Coils"/>
    </source>
</evidence>
<dbReference type="GO" id="GO:0005509">
    <property type="term" value="F:calcium ion binding"/>
    <property type="evidence" value="ECO:0007669"/>
    <property type="project" value="InterPro"/>
</dbReference>
<name>A0A401SVD5_CHIPU</name>
<keyword evidence="1" id="KW-0175">Coiled coil</keyword>
<comment type="caution">
    <text evidence="4">The sequence shown here is derived from an EMBL/GenBank/DDBJ whole genome shotgun (WGS) entry which is preliminary data.</text>
</comment>
<sequence length="610" mass="68810">MLGSGDSGPGRRTSWLVSALSHHFGPEGGQVDNEIVVLATGLDQYLQEIFHHLDYEGDGLVSGEDFRALCFVLGLEDGVEGPPEAVTFRHFHALLCEPFHGLLGRREPGLRLPVSKETEHIERQIQLRCPRRRRGKRSVSFQLPREGGAEEEEEESPGAQQDPSARELENASLRELVEDLRGALQSSDARCLALEVGLHKAITGLPGAPRHQRRQLQEPRPPGLSCPGSRHLLRELELIRSSRDGQLDEARRLNRQLEQELRDAHCRLGHREHRLAALRAEHGRLRAQAERVTSALRAALSNVKELERRVRQLPLLESRLQELEDQLQLDRSQEGQGRKDPALLNHSQHFHKYCSSRQNNWSPSFQQTRSPPTGKADSTSESRGCSSLQIGDPSCNEDEGHLLRAVEGCAASDEEEEERGSEGQQCQMMEQNRDGCSSEGCHSSMLQRLLSHNCSCGIMVISPWMEREKEFMTQLKNKEEQVTELQTETEKLTCAMTKELQLKGEEVEMLRMELQMVETDRVRLSLIEEKLTDVLQLLQQLRALNISRRSLGKILMSTLDSCYNVGHGMMSSLDILSVLHKELLSCELLAKDSCQTEDEQIRKNSLVISC</sequence>
<feature type="region of interest" description="Disordered" evidence="2">
    <location>
        <begin position="136"/>
        <end position="167"/>
    </location>
</feature>
<dbReference type="InterPro" id="IPR031601">
    <property type="entry name" value="CCD48"/>
</dbReference>